<accession>A0ABQ5UXW9</accession>
<reference evidence="11" key="2">
    <citation type="submission" date="2023-01" db="EMBL/GenBank/DDBJ databases">
        <title>Draft genome sequence of Algimonas porphyrae strain NBRC 108216.</title>
        <authorList>
            <person name="Sun Q."/>
            <person name="Mori K."/>
        </authorList>
    </citation>
    <scope>NUCLEOTIDE SEQUENCE</scope>
    <source>
        <strain evidence="11">NBRC 108216</strain>
    </source>
</reference>
<evidence type="ECO:0000256" key="8">
    <source>
        <dbReference type="RuleBase" id="RU004447"/>
    </source>
</evidence>
<keyword evidence="7" id="KW-0482">Metalloprotease</keyword>
<dbReference type="Pfam" id="PF00675">
    <property type="entry name" value="Peptidase_M16"/>
    <property type="match status" value="1"/>
</dbReference>
<evidence type="ECO:0000313" key="11">
    <source>
        <dbReference type="EMBL" id="GLQ19259.1"/>
    </source>
</evidence>
<evidence type="ECO:0000256" key="1">
    <source>
        <dbReference type="ARBA" id="ARBA00001947"/>
    </source>
</evidence>
<reference evidence="11" key="1">
    <citation type="journal article" date="2014" name="Int. J. Syst. Evol. Microbiol.">
        <title>Complete genome of a new Firmicutes species belonging to the dominant human colonic microbiota ('Ruminococcus bicirculans') reveals two chromosomes and a selective capacity to utilize plant glucans.</title>
        <authorList>
            <consortium name="NISC Comparative Sequencing Program"/>
            <person name="Wegmann U."/>
            <person name="Louis P."/>
            <person name="Goesmann A."/>
            <person name="Henrissat B."/>
            <person name="Duncan S.H."/>
            <person name="Flint H.J."/>
        </authorList>
    </citation>
    <scope>NUCLEOTIDE SEQUENCE</scope>
    <source>
        <strain evidence="11">NBRC 108216</strain>
    </source>
</reference>
<organism evidence="11 12">
    <name type="scientific">Algimonas porphyrae</name>
    <dbReference type="NCBI Taxonomy" id="1128113"/>
    <lineage>
        <taxon>Bacteria</taxon>
        <taxon>Pseudomonadati</taxon>
        <taxon>Pseudomonadota</taxon>
        <taxon>Alphaproteobacteria</taxon>
        <taxon>Maricaulales</taxon>
        <taxon>Robiginitomaculaceae</taxon>
        <taxon>Algimonas</taxon>
    </lineage>
</organism>
<dbReference type="PROSITE" id="PS00143">
    <property type="entry name" value="INSULINASE"/>
    <property type="match status" value="1"/>
</dbReference>
<name>A0ABQ5UXW9_9PROT</name>
<evidence type="ECO:0000256" key="6">
    <source>
        <dbReference type="ARBA" id="ARBA00022833"/>
    </source>
</evidence>
<sequence length="956" mass="105388">MSRRLTLSLLLGASIACTPNPDMTAERGAAIFPDIDSVDFVHQASDVPVDEAVQYGRLPNGLRYAVKSNDTPTKTASLLMRIDAGSLDETDETRGLAHFLEHMAFNGSEAIPEGEMIKRLERLGLAFGADTNASTSFDQTIYQLELPDVADELLDEALFIFRETAERLTLDPEAIDDERGIILAEKRARNSPSFRALVASIGFQTQGTMLVDRLPIGTVETIESVTPEQFRAFYDAQYRPEDTMIVLVGDRPAEQLVQKIEAAFADWNNETAAVADASLGDIAFDRPRYGAFFDPEVSNFISLSTITSRKPDSETRDTIENRAEALPIYLANAMLNRRLSKRVRSGEASYTSAGVSVSPLFDSAEIAGLSVSAEPDRLRTGFIEAERILRQALDHGFTQAELNEQIANARKSWEIAVQTAPTRRTPSLSRQILSHFASETVFSTPETGLALFEDAVADVTLADTETALREAWEALQRAPQLYLQSDTVVETPEQWLEALLSESRSTSLQPAAEALEAAFAYEDWGTPGVVSERGYIEDIGLTTVRFENGVMLNMKPTDFQKDVIRIGVDVGSGTAWQPQDDPGFVIQMNAIMGASGLGAHTADEIRTLTAGSSASVGRGFGFRAMGLTGTVTPEDLDLQFKLLAAYLTDPAFREETQKAFKSRIRANWSKIDSTPSGAASIEIPPVITSGHWRSVHPTEEELLDIDMDAIRRWYDDNVRNGAIEIGIVGDFDVDSMIERVAKTFGALPGPRADVRDIPERSLDQVFPDGRRRPYEFTHAGEPDTGMLRVFWPSTGHGDELRRRQIGMLTTVMRLELTDVLREEEGATYSPSAYRSTSELTPDYGYVAVSMEAAPDELNRLTDVVETVMAKLATEGVSDDMFDRAIKPTLENLETSLENNGYWFGVIDNAQTRPDTLDSHRTRDETYQSMTAADLSAVAAELFDPDKAVRFHIMPEG</sequence>
<feature type="domain" description="Peptidase M16 C-terminal" evidence="10">
    <location>
        <begin position="224"/>
        <end position="407"/>
    </location>
</feature>
<evidence type="ECO:0000256" key="3">
    <source>
        <dbReference type="ARBA" id="ARBA00022670"/>
    </source>
</evidence>
<dbReference type="EMBL" id="BSNJ01000001">
    <property type="protein sequence ID" value="GLQ19259.1"/>
    <property type="molecule type" value="Genomic_DNA"/>
</dbReference>
<proteinExistence type="inferred from homology"/>
<protein>
    <submittedName>
        <fullName evidence="11">Peptidase M16</fullName>
    </submittedName>
</protein>
<evidence type="ECO:0000256" key="7">
    <source>
        <dbReference type="ARBA" id="ARBA00023049"/>
    </source>
</evidence>
<evidence type="ECO:0000313" key="12">
    <source>
        <dbReference type="Proteomes" id="UP001161390"/>
    </source>
</evidence>
<dbReference type="PANTHER" id="PTHR43690:SF17">
    <property type="entry name" value="PROTEIN YHJJ"/>
    <property type="match status" value="1"/>
</dbReference>
<dbReference type="RefSeq" id="WP_284369014.1">
    <property type="nucleotide sequence ID" value="NZ_BSNJ01000001.1"/>
</dbReference>
<feature type="domain" description="Peptidase M16 N-terminal" evidence="9">
    <location>
        <begin position="66"/>
        <end position="192"/>
    </location>
</feature>
<dbReference type="InterPro" id="IPR050626">
    <property type="entry name" value="Peptidase_M16"/>
</dbReference>
<dbReference type="Proteomes" id="UP001161390">
    <property type="component" value="Unassembled WGS sequence"/>
</dbReference>
<evidence type="ECO:0000259" key="9">
    <source>
        <dbReference type="Pfam" id="PF00675"/>
    </source>
</evidence>
<comment type="caution">
    <text evidence="11">The sequence shown here is derived from an EMBL/GenBank/DDBJ whole genome shotgun (WGS) entry which is preliminary data.</text>
</comment>
<evidence type="ECO:0000256" key="5">
    <source>
        <dbReference type="ARBA" id="ARBA00022801"/>
    </source>
</evidence>
<keyword evidence="12" id="KW-1185">Reference proteome</keyword>
<keyword evidence="4" id="KW-0479">Metal-binding</keyword>
<gene>
    <name evidence="11" type="ORF">GCM10007854_02140</name>
</gene>
<evidence type="ECO:0000256" key="2">
    <source>
        <dbReference type="ARBA" id="ARBA00007261"/>
    </source>
</evidence>
<dbReference type="PANTHER" id="PTHR43690">
    <property type="entry name" value="NARDILYSIN"/>
    <property type="match status" value="1"/>
</dbReference>
<keyword evidence="6" id="KW-0862">Zinc</keyword>
<dbReference type="SUPFAM" id="SSF63411">
    <property type="entry name" value="LuxS/MPP-like metallohydrolase"/>
    <property type="match status" value="4"/>
</dbReference>
<feature type="domain" description="Peptidase M16 C-terminal" evidence="10">
    <location>
        <begin position="705"/>
        <end position="886"/>
    </location>
</feature>
<dbReference type="InterPro" id="IPR011249">
    <property type="entry name" value="Metalloenz_LuxS/M16"/>
</dbReference>
<dbReference type="PROSITE" id="PS51257">
    <property type="entry name" value="PROKAR_LIPOPROTEIN"/>
    <property type="match status" value="1"/>
</dbReference>
<keyword evidence="3" id="KW-0645">Protease</keyword>
<keyword evidence="5" id="KW-0378">Hydrolase</keyword>
<comment type="similarity">
    <text evidence="2 8">Belongs to the peptidase M16 family.</text>
</comment>
<dbReference type="InterPro" id="IPR001431">
    <property type="entry name" value="Pept_M16_Zn_BS"/>
</dbReference>
<evidence type="ECO:0000259" key="10">
    <source>
        <dbReference type="Pfam" id="PF05193"/>
    </source>
</evidence>
<evidence type="ECO:0000256" key="4">
    <source>
        <dbReference type="ARBA" id="ARBA00022723"/>
    </source>
</evidence>
<dbReference type="Pfam" id="PF05193">
    <property type="entry name" value="Peptidase_M16_C"/>
    <property type="match status" value="2"/>
</dbReference>
<dbReference type="InterPro" id="IPR007863">
    <property type="entry name" value="Peptidase_M16_C"/>
</dbReference>
<dbReference type="Gene3D" id="3.30.830.10">
    <property type="entry name" value="Metalloenzyme, LuxS/M16 peptidase-like"/>
    <property type="match status" value="4"/>
</dbReference>
<dbReference type="InterPro" id="IPR011765">
    <property type="entry name" value="Pept_M16_N"/>
</dbReference>
<comment type="cofactor">
    <cofactor evidence="1">
        <name>Zn(2+)</name>
        <dbReference type="ChEBI" id="CHEBI:29105"/>
    </cofactor>
</comment>